<name>A0ABQ6GS26_9GAMM</name>
<dbReference type="EMBL" id="BSST01000001">
    <property type="protein sequence ID" value="GLX77432.1"/>
    <property type="molecule type" value="Genomic_DNA"/>
</dbReference>
<keyword evidence="1" id="KW-0732">Signal</keyword>
<evidence type="ECO:0000256" key="1">
    <source>
        <dbReference type="SAM" id="SignalP"/>
    </source>
</evidence>
<comment type="caution">
    <text evidence="2">The sequence shown here is derived from an EMBL/GenBank/DDBJ whole genome shotgun (WGS) entry which is preliminary data.</text>
</comment>
<organism evidence="2 3">
    <name type="scientific">Thalassotalea insulae</name>
    <dbReference type="NCBI Taxonomy" id="2056778"/>
    <lineage>
        <taxon>Bacteria</taxon>
        <taxon>Pseudomonadati</taxon>
        <taxon>Pseudomonadota</taxon>
        <taxon>Gammaproteobacteria</taxon>
        <taxon>Alteromonadales</taxon>
        <taxon>Colwelliaceae</taxon>
        <taxon>Thalassotalea</taxon>
    </lineage>
</organism>
<keyword evidence="3" id="KW-1185">Reference proteome</keyword>
<reference evidence="2 3" key="1">
    <citation type="submission" date="2023-03" db="EMBL/GenBank/DDBJ databases">
        <title>Draft genome sequence of Thalassotalea insulae KCTC 62186T.</title>
        <authorList>
            <person name="Sawabe T."/>
        </authorList>
    </citation>
    <scope>NUCLEOTIDE SEQUENCE [LARGE SCALE GENOMIC DNA]</scope>
    <source>
        <strain evidence="2 3">KCTC 62186</strain>
    </source>
</reference>
<feature type="signal peptide" evidence="1">
    <location>
        <begin position="1"/>
        <end position="27"/>
    </location>
</feature>
<gene>
    <name evidence="2" type="ORF">tinsulaeT_07720</name>
</gene>
<dbReference type="RefSeq" id="WP_284243286.1">
    <property type="nucleotide sequence ID" value="NZ_BSST01000001.1"/>
</dbReference>
<dbReference type="Proteomes" id="UP001157186">
    <property type="component" value="Unassembled WGS sequence"/>
</dbReference>
<sequence length="224" mass="24169">MTKLISQKFLQSSALAVSLLVSLSSTAGLIDNGNGTIYDDVLNITWLQNANIALTAGEHEFGVSTYGDAADFASDFSYLGYTEWRLPTTLAIDPSCSANYSDNDAYSHGINCTGSELGYMYYNNFGLAAGTDAATLINNANIDLFFNLSRSASYFSDPYIGMFDDDYDSWRFSMGNGEQHRAASGSGGLTWLVHDGRVSVSEPVSGAMLALGLMGLLMTRRRNS</sequence>
<evidence type="ECO:0000313" key="2">
    <source>
        <dbReference type="EMBL" id="GLX77432.1"/>
    </source>
</evidence>
<proteinExistence type="predicted"/>
<protein>
    <recommendedName>
        <fullName evidence="4">DUF1566 domain-containing protein</fullName>
    </recommendedName>
</protein>
<evidence type="ECO:0008006" key="4">
    <source>
        <dbReference type="Google" id="ProtNLM"/>
    </source>
</evidence>
<evidence type="ECO:0000313" key="3">
    <source>
        <dbReference type="Proteomes" id="UP001157186"/>
    </source>
</evidence>
<feature type="chain" id="PRO_5046109226" description="DUF1566 domain-containing protein" evidence="1">
    <location>
        <begin position="28"/>
        <end position="224"/>
    </location>
</feature>
<accession>A0ABQ6GS26</accession>